<feature type="region of interest" description="Disordered" evidence="1">
    <location>
        <begin position="1"/>
        <end position="25"/>
    </location>
</feature>
<reference evidence="3" key="1">
    <citation type="journal article" date="2014" name="Genome Biol. Evol.">
        <title>Pangenome evidence for extensive interdomain horizontal transfer affecting lineage core and shell genes in uncultured planktonic thaumarchaeota and euryarchaeota.</title>
        <authorList>
            <person name="Deschamps P."/>
            <person name="Zivanovic Y."/>
            <person name="Moreira D."/>
            <person name="Rodriguez-Valera F."/>
            <person name="Lopez-Garcia P."/>
        </authorList>
    </citation>
    <scope>NUCLEOTIDE SEQUENCE</scope>
</reference>
<feature type="compositionally biased region" description="Acidic residues" evidence="1">
    <location>
        <begin position="1"/>
        <end position="19"/>
    </location>
</feature>
<dbReference type="SUPFAM" id="SSF68906">
    <property type="entry name" value="SAP domain"/>
    <property type="match status" value="1"/>
</dbReference>
<evidence type="ECO:0000256" key="1">
    <source>
        <dbReference type="SAM" id="MobiDB-lite"/>
    </source>
</evidence>
<dbReference type="InterPro" id="IPR036361">
    <property type="entry name" value="SAP_dom_sf"/>
</dbReference>
<sequence length="81" mass="8836">MGDDWDEAANVFEGDDAPPEPEKNFDEVGWEPGQKAPAMIPQLPTKGALNKMKKADLVELAEGRGVDSEGKKDDIIERLLA</sequence>
<feature type="domain" description="SAP" evidence="2">
    <location>
        <begin position="49"/>
        <end position="80"/>
    </location>
</feature>
<evidence type="ECO:0000259" key="2">
    <source>
        <dbReference type="Pfam" id="PF02037"/>
    </source>
</evidence>
<accession>A0A075GJ07</accession>
<organism evidence="3">
    <name type="scientific">uncultured marine group II/III euryarchaeote KM3_16_D12</name>
    <dbReference type="NCBI Taxonomy" id="1457926"/>
    <lineage>
        <taxon>Archaea</taxon>
        <taxon>Methanobacteriati</taxon>
        <taxon>Methanobacteriota</taxon>
        <taxon>environmental samples</taxon>
    </lineage>
</organism>
<name>A0A075GJ07_9EURY</name>
<dbReference type="AlphaFoldDB" id="A0A075GJ07"/>
<proteinExistence type="predicted"/>
<dbReference type="Gene3D" id="1.10.720.30">
    <property type="entry name" value="SAP domain"/>
    <property type="match status" value="1"/>
</dbReference>
<dbReference type="EMBL" id="KF900695">
    <property type="protein sequence ID" value="AIF03961.1"/>
    <property type="molecule type" value="Genomic_DNA"/>
</dbReference>
<evidence type="ECO:0000313" key="3">
    <source>
        <dbReference type="EMBL" id="AIF03961.1"/>
    </source>
</evidence>
<dbReference type="Pfam" id="PF02037">
    <property type="entry name" value="SAP"/>
    <property type="match status" value="1"/>
</dbReference>
<dbReference type="InterPro" id="IPR003034">
    <property type="entry name" value="SAP_dom"/>
</dbReference>
<protein>
    <recommendedName>
        <fullName evidence="2">SAP domain-containing protein</fullName>
    </recommendedName>
</protein>